<dbReference type="AlphaFoldDB" id="A0A8J3MWL2"/>
<dbReference type="InterPro" id="IPR020472">
    <property type="entry name" value="WD40_PAC1"/>
</dbReference>
<dbReference type="Gene3D" id="2.130.10.10">
    <property type="entry name" value="YVTN repeat-like/Quinoprotein amine dehydrogenase"/>
    <property type="match status" value="3"/>
</dbReference>
<sequence>MHEALEALQRRSLVERSKQQATFTLQSVILEYVTEVLVEQVSEQIQQARWEHLIRYALAQARAKEYVRQAQERLIVSPILVRLQVIYQETEAVKELLVQLLSQLRTLEQEGQGYGPANLITLLRGLRGHLRGLDLSGFAIRGVYLQSVEMQDTTLSGALIQDSVFTEAFDATLAVATSSNGQYWAAGSKRGEVRVWRGGGQILHLVRQAHTANTYALAFSPDAHLLASGSFDGSITLWDVASGAPLWSVWHTKGTNCLAFAPHGGMLASGGHDATVRIWDVRQGIHLQDLPHPGPIFSLAWSPNGTLLVSGDFEGTLHWWEMRTPQVTTCQRARSGHSNWVRGLAFAPNGSTLASGSWDGTVKLWEVKSQCVRQTLVGHAERVQSLAWSPDGQTLASGGFDHMIWLWDAKEGSARMVLRGHTAVVNSLAFTPTAATCLAAVKMGPCVSGRLPVGNAFVSYRATQPLCMILTGAPMAPNLLV</sequence>
<dbReference type="PANTHER" id="PTHR19879">
    <property type="entry name" value="TRANSCRIPTION INITIATION FACTOR TFIID"/>
    <property type="match status" value="1"/>
</dbReference>
<dbReference type="CDD" id="cd00200">
    <property type="entry name" value="WD40"/>
    <property type="match status" value="1"/>
</dbReference>
<keyword evidence="2" id="KW-0677">Repeat</keyword>
<dbReference type="InterPro" id="IPR036322">
    <property type="entry name" value="WD40_repeat_dom_sf"/>
</dbReference>
<dbReference type="PANTHER" id="PTHR19879:SF9">
    <property type="entry name" value="TRANSCRIPTION INITIATION FACTOR TFIID SUBUNIT 5"/>
    <property type="match status" value="1"/>
</dbReference>
<feature type="repeat" description="WD" evidence="3">
    <location>
        <begin position="207"/>
        <end position="248"/>
    </location>
</feature>
<dbReference type="EMBL" id="BNJF01000008">
    <property type="protein sequence ID" value="GHO50455.1"/>
    <property type="molecule type" value="Genomic_DNA"/>
</dbReference>
<dbReference type="PRINTS" id="PR00320">
    <property type="entry name" value="GPROTEINBRPT"/>
</dbReference>
<feature type="repeat" description="WD" evidence="3">
    <location>
        <begin position="292"/>
        <end position="330"/>
    </location>
</feature>
<gene>
    <name evidence="4" type="ORF">KSX_86180</name>
</gene>
<protein>
    <submittedName>
        <fullName evidence="4">Uncharacterized protein</fullName>
    </submittedName>
</protein>
<feature type="repeat" description="WD" evidence="3">
    <location>
        <begin position="376"/>
        <end position="417"/>
    </location>
</feature>
<evidence type="ECO:0000313" key="5">
    <source>
        <dbReference type="Proteomes" id="UP000612362"/>
    </source>
</evidence>
<dbReference type="Pfam" id="PF00400">
    <property type="entry name" value="WD40"/>
    <property type="match status" value="5"/>
</dbReference>
<proteinExistence type="predicted"/>
<evidence type="ECO:0000313" key="4">
    <source>
        <dbReference type="EMBL" id="GHO50455.1"/>
    </source>
</evidence>
<evidence type="ECO:0000256" key="2">
    <source>
        <dbReference type="ARBA" id="ARBA00022737"/>
    </source>
</evidence>
<dbReference type="PROSITE" id="PS50294">
    <property type="entry name" value="WD_REPEATS_REGION"/>
    <property type="match status" value="5"/>
</dbReference>
<dbReference type="SUPFAM" id="SSF50978">
    <property type="entry name" value="WD40 repeat-like"/>
    <property type="match status" value="1"/>
</dbReference>
<feature type="repeat" description="WD" evidence="3">
    <location>
        <begin position="251"/>
        <end position="289"/>
    </location>
</feature>
<keyword evidence="5" id="KW-1185">Reference proteome</keyword>
<organism evidence="4 5">
    <name type="scientific">Ktedonospora formicarum</name>
    <dbReference type="NCBI Taxonomy" id="2778364"/>
    <lineage>
        <taxon>Bacteria</taxon>
        <taxon>Bacillati</taxon>
        <taxon>Chloroflexota</taxon>
        <taxon>Ktedonobacteria</taxon>
        <taxon>Ktedonobacterales</taxon>
        <taxon>Ktedonobacteraceae</taxon>
        <taxon>Ktedonospora</taxon>
    </lineage>
</organism>
<feature type="repeat" description="WD" evidence="3">
    <location>
        <begin position="334"/>
        <end position="375"/>
    </location>
</feature>
<comment type="caution">
    <text evidence="4">The sequence shown here is derived from an EMBL/GenBank/DDBJ whole genome shotgun (WGS) entry which is preliminary data.</text>
</comment>
<evidence type="ECO:0000256" key="1">
    <source>
        <dbReference type="ARBA" id="ARBA00022574"/>
    </source>
</evidence>
<dbReference type="Proteomes" id="UP000612362">
    <property type="component" value="Unassembled WGS sequence"/>
</dbReference>
<dbReference type="InterPro" id="IPR015943">
    <property type="entry name" value="WD40/YVTN_repeat-like_dom_sf"/>
</dbReference>
<name>A0A8J3MWL2_9CHLR</name>
<dbReference type="PROSITE" id="PS00678">
    <property type="entry name" value="WD_REPEATS_1"/>
    <property type="match status" value="4"/>
</dbReference>
<keyword evidence="1 3" id="KW-0853">WD repeat</keyword>
<dbReference type="InterPro" id="IPR001680">
    <property type="entry name" value="WD40_rpt"/>
</dbReference>
<dbReference type="SMART" id="SM00320">
    <property type="entry name" value="WD40"/>
    <property type="match status" value="6"/>
</dbReference>
<accession>A0A8J3MWL2</accession>
<dbReference type="InterPro" id="IPR019775">
    <property type="entry name" value="WD40_repeat_CS"/>
</dbReference>
<evidence type="ECO:0000256" key="3">
    <source>
        <dbReference type="PROSITE-ProRule" id="PRU00221"/>
    </source>
</evidence>
<reference evidence="4" key="1">
    <citation type="submission" date="2020-10" db="EMBL/GenBank/DDBJ databases">
        <title>Taxonomic study of unclassified bacteria belonging to the class Ktedonobacteria.</title>
        <authorList>
            <person name="Yabe S."/>
            <person name="Wang C.M."/>
            <person name="Zheng Y."/>
            <person name="Sakai Y."/>
            <person name="Cavaletti L."/>
            <person name="Monciardini P."/>
            <person name="Donadio S."/>
        </authorList>
    </citation>
    <scope>NUCLEOTIDE SEQUENCE</scope>
    <source>
        <strain evidence="4">SOSP1-1</strain>
    </source>
</reference>
<dbReference type="PROSITE" id="PS50082">
    <property type="entry name" value="WD_REPEATS_2"/>
    <property type="match status" value="5"/>
</dbReference>